<organism evidence="1 2">
    <name type="scientific">Bifidobacterium colobi</name>
    <dbReference type="NCBI Taxonomy" id="2809026"/>
    <lineage>
        <taxon>Bacteria</taxon>
        <taxon>Bacillati</taxon>
        <taxon>Actinomycetota</taxon>
        <taxon>Actinomycetes</taxon>
        <taxon>Bifidobacteriales</taxon>
        <taxon>Bifidobacteriaceae</taxon>
        <taxon>Bifidobacterium</taxon>
    </lineage>
</organism>
<protein>
    <recommendedName>
        <fullName evidence="3">DUF559 domain-containing protein</fullName>
    </recommendedName>
</protein>
<dbReference type="Gene3D" id="3.40.960.10">
    <property type="entry name" value="VSR Endonuclease"/>
    <property type="match status" value="1"/>
</dbReference>
<dbReference type="InterPro" id="IPR011335">
    <property type="entry name" value="Restrct_endonuc-II-like"/>
</dbReference>
<evidence type="ECO:0008006" key="3">
    <source>
        <dbReference type="Google" id="ProtNLM"/>
    </source>
</evidence>
<gene>
    <name evidence="1" type="ORF">JS530_10175</name>
</gene>
<evidence type="ECO:0000313" key="2">
    <source>
        <dbReference type="Proteomes" id="UP000711736"/>
    </source>
</evidence>
<keyword evidence="2" id="KW-1185">Reference proteome</keyword>
<sequence length="303" mass="33816">MKENLKVRRDQTIEQCTQEARQLNRKLLFGMTTSLALQCVPLPRMQECALDTTMLHTIAYSKERRIRAHESTVKAHIWKPASHAEKIRVNNFVWALDLFHVWAQMAKHLSMRSLIVLGDSIVTVVASQPKLACNRTAETVCRDLGECVRALPPFKGKRTCLMALALVSAGSASPQESGLRLALAAHGVPQPAMNYAVPDASFGSGVQMTLDLAWPEYKIAVEYDGEQHRTDQKQWSRDHDKRGMLLSHGWRIFTATATTLASDDSRAEFAFRLARALSAAGAQFDFRLNAMSLEQLSAAVRKL</sequence>
<evidence type="ECO:0000313" key="1">
    <source>
        <dbReference type="EMBL" id="MBT1175857.1"/>
    </source>
</evidence>
<dbReference type="SUPFAM" id="SSF52980">
    <property type="entry name" value="Restriction endonuclease-like"/>
    <property type="match status" value="1"/>
</dbReference>
<proteinExistence type="predicted"/>
<accession>A0ABS5UXN4</accession>
<comment type="caution">
    <text evidence="1">The sequence shown here is derived from an EMBL/GenBank/DDBJ whole genome shotgun (WGS) entry which is preliminary data.</text>
</comment>
<name>A0ABS5UXN4_9BIFI</name>
<dbReference type="EMBL" id="JAFEJU010000010">
    <property type="protein sequence ID" value="MBT1175857.1"/>
    <property type="molecule type" value="Genomic_DNA"/>
</dbReference>
<reference evidence="1 2" key="1">
    <citation type="journal article" date="2021" name="Environ. Microbiol.">
        <title>Genetic insights into the dark matter of the mammalian gut microbiota through targeted genome reconstruction.</title>
        <authorList>
            <person name="Lugli G.A."/>
            <person name="Alessandri G."/>
            <person name="Milani C."/>
            <person name="Viappiani A."/>
            <person name="Fontana F."/>
            <person name="Tarracchini C."/>
            <person name="Mancabelli L."/>
            <person name="Argentini C."/>
            <person name="Ruiz L."/>
            <person name="Margolles A."/>
            <person name="van Sinderen D."/>
            <person name="Turroni F."/>
            <person name="Ventura M."/>
        </authorList>
    </citation>
    <scope>NUCLEOTIDE SEQUENCE [LARGE SCALE GENOMIC DNA]</scope>
    <source>
        <strain evidence="1 2">LC6</strain>
    </source>
</reference>
<dbReference type="Proteomes" id="UP000711736">
    <property type="component" value="Unassembled WGS sequence"/>
</dbReference>